<keyword evidence="1" id="KW-0732">Signal</keyword>
<evidence type="ECO:0000256" key="1">
    <source>
        <dbReference type="SAM" id="SignalP"/>
    </source>
</evidence>
<organism evidence="2 3">
    <name type="scientific">Prymnesium parvum</name>
    <name type="common">Toxic golden alga</name>
    <dbReference type="NCBI Taxonomy" id="97485"/>
    <lineage>
        <taxon>Eukaryota</taxon>
        <taxon>Haptista</taxon>
        <taxon>Haptophyta</taxon>
        <taxon>Prymnesiophyceae</taxon>
        <taxon>Prymnesiales</taxon>
        <taxon>Prymnesiaceae</taxon>
        <taxon>Prymnesium</taxon>
    </lineage>
</organism>
<protein>
    <submittedName>
        <fullName evidence="2">Uncharacterized protein</fullName>
    </submittedName>
</protein>
<gene>
    <name evidence="2" type="ORF">AB1Y20_008493</name>
</gene>
<evidence type="ECO:0000313" key="3">
    <source>
        <dbReference type="Proteomes" id="UP001515480"/>
    </source>
</evidence>
<proteinExistence type="predicted"/>
<dbReference type="EMBL" id="JBGBPQ010000019">
    <property type="protein sequence ID" value="KAL1504714.1"/>
    <property type="molecule type" value="Genomic_DNA"/>
</dbReference>
<reference evidence="2 3" key="1">
    <citation type="journal article" date="2024" name="Science">
        <title>Giant polyketide synthase enzymes in the biosynthesis of giant marine polyether toxins.</title>
        <authorList>
            <person name="Fallon T.R."/>
            <person name="Shende V.V."/>
            <person name="Wierzbicki I.H."/>
            <person name="Pendleton A.L."/>
            <person name="Watervoot N.F."/>
            <person name="Auber R.P."/>
            <person name="Gonzalez D.J."/>
            <person name="Wisecaver J.H."/>
            <person name="Moore B.S."/>
        </authorList>
    </citation>
    <scope>NUCLEOTIDE SEQUENCE [LARGE SCALE GENOMIC DNA]</scope>
    <source>
        <strain evidence="2 3">12B1</strain>
    </source>
</reference>
<evidence type="ECO:0000313" key="2">
    <source>
        <dbReference type="EMBL" id="KAL1504714.1"/>
    </source>
</evidence>
<dbReference type="AlphaFoldDB" id="A0AB34IT98"/>
<feature type="chain" id="PRO_5044238021" evidence="1">
    <location>
        <begin position="23"/>
        <end position="434"/>
    </location>
</feature>
<keyword evidence="3" id="KW-1185">Reference proteome</keyword>
<sequence length="434" mass="46926">MAATLPATLLAVLALPQPPALPRSFSVRISSSDSSSQLHQLGLHPLAASSPFFANSSIMSGPPAATFFFDNSSTDGTLRQRINQSYGLPSTAWTLYTPSNASMRTYAQLADDCRPLPVNFSAFLAFDLSWVPLSTFAGEVVLGPSMKANRFVYSDTRTLNNYTLVTTLHGQLLELYSTFIGKLPGTGSVSPTTKHTFGGLVEGPVPASLFDIPVQGCFEKVPPCPNGDVVLMDLYLAHPHQFTYLDNEDTADAKGDVTFLCPDILQPGSSAFNLYDQVSRWQVEIDTHWGQYEQCNGYPGLCFGLEDYFVGRQIPYGTKKVPLSGQCTPNTDSGSWFSHTLGGKCLDGQRPSEGTCTWRPVKREKTIALKCLVEDVGMLTACKADILAAGGLPGPPFTKWIYNTSLKVFQDAFASENPDQGGCPNVALSPSEES</sequence>
<accession>A0AB34IT98</accession>
<feature type="signal peptide" evidence="1">
    <location>
        <begin position="1"/>
        <end position="22"/>
    </location>
</feature>
<dbReference type="Proteomes" id="UP001515480">
    <property type="component" value="Unassembled WGS sequence"/>
</dbReference>
<name>A0AB34IT98_PRYPA</name>
<comment type="caution">
    <text evidence="2">The sequence shown here is derived from an EMBL/GenBank/DDBJ whole genome shotgun (WGS) entry which is preliminary data.</text>
</comment>